<sequence length="69" mass="8047">CKSYSEIVNMMMEVVEELALHQKSFRHAVMSVTFCKGHDKQIQKFFNNSTVSPHLQPSTEQTQIYLQQD</sequence>
<gene>
    <name evidence="1" type="primary">ORF18049</name>
</gene>
<organism evidence="1">
    <name type="scientific">Arion vulgaris</name>
    <dbReference type="NCBI Taxonomy" id="1028688"/>
    <lineage>
        <taxon>Eukaryota</taxon>
        <taxon>Metazoa</taxon>
        <taxon>Spiralia</taxon>
        <taxon>Lophotrochozoa</taxon>
        <taxon>Mollusca</taxon>
        <taxon>Gastropoda</taxon>
        <taxon>Heterobranchia</taxon>
        <taxon>Euthyneura</taxon>
        <taxon>Panpulmonata</taxon>
        <taxon>Eupulmonata</taxon>
        <taxon>Stylommatophora</taxon>
        <taxon>Helicina</taxon>
        <taxon>Arionoidea</taxon>
        <taxon>Arionidae</taxon>
        <taxon>Arion</taxon>
    </lineage>
</organism>
<reference evidence="1" key="1">
    <citation type="submission" date="2014-12" db="EMBL/GenBank/DDBJ databases">
        <title>Insight into the proteome of Arion vulgaris.</title>
        <authorList>
            <person name="Aradska J."/>
            <person name="Bulat T."/>
            <person name="Smidak R."/>
            <person name="Sarate P."/>
            <person name="Gangsoo J."/>
            <person name="Sialana F."/>
            <person name="Bilban M."/>
            <person name="Lubec G."/>
        </authorList>
    </citation>
    <scope>NUCLEOTIDE SEQUENCE</scope>
    <source>
        <tissue evidence="1">Skin</tissue>
    </source>
</reference>
<feature type="non-terminal residue" evidence="1">
    <location>
        <position position="1"/>
    </location>
</feature>
<dbReference type="AlphaFoldDB" id="A0A0B6Y9I5"/>
<name>A0A0B6Y9I5_9EUPU</name>
<accession>A0A0B6Y9I5</accession>
<dbReference type="EMBL" id="HACG01005928">
    <property type="protein sequence ID" value="CEK52793.1"/>
    <property type="molecule type" value="Transcribed_RNA"/>
</dbReference>
<evidence type="ECO:0000313" key="1">
    <source>
        <dbReference type="EMBL" id="CEK52793.1"/>
    </source>
</evidence>
<proteinExistence type="predicted"/>
<protein>
    <submittedName>
        <fullName evidence="1">Uncharacterized protein</fullName>
    </submittedName>
</protein>